<dbReference type="PANTHER" id="PTHR43401:SF2">
    <property type="entry name" value="L-THREONINE 3-DEHYDROGENASE"/>
    <property type="match status" value="1"/>
</dbReference>
<dbReference type="Pfam" id="PF00107">
    <property type="entry name" value="ADH_zinc_N"/>
    <property type="match status" value="1"/>
</dbReference>
<dbReference type="InterPro" id="IPR002328">
    <property type="entry name" value="ADH_Zn_CS"/>
</dbReference>
<dbReference type="SUPFAM" id="SSF51735">
    <property type="entry name" value="NAD(P)-binding Rossmann-fold domains"/>
    <property type="match status" value="1"/>
</dbReference>
<keyword evidence="8" id="KW-1185">Reference proteome</keyword>
<dbReference type="Proteomes" id="UP000474957">
    <property type="component" value="Unassembled WGS sequence"/>
</dbReference>
<dbReference type="Gene3D" id="3.40.50.720">
    <property type="entry name" value="NAD(P)-binding Rossmann-like Domain"/>
    <property type="match status" value="1"/>
</dbReference>
<gene>
    <name evidence="7" type="ORF">GE300_01615</name>
</gene>
<comment type="similarity">
    <text evidence="4">Belongs to the zinc-containing alcohol dehydrogenase family.</text>
</comment>
<dbReference type="PANTHER" id="PTHR43401">
    <property type="entry name" value="L-THREONINE 3-DEHYDROGENASE"/>
    <property type="match status" value="1"/>
</dbReference>
<dbReference type="AlphaFoldDB" id="A0A6L5YWS0"/>
<dbReference type="InterPro" id="IPR011032">
    <property type="entry name" value="GroES-like_sf"/>
</dbReference>
<keyword evidence="1 4" id="KW-0479">Metal-binding</keyword>
<evidence type="ECO:0000259" key="6">
    <source>
        <dbReference type="Pfam" id="PF08240"/>
    </source>
</evidence>
<dbReference type="InterPro" id="IPR050129">
    <property type="entry name" value="Zn_alcohol_dh"/>
</dbReference>
<feature type="domain" description="Alcohol dehydrogenase-like C-terminal" evidence="5">
    <location>
        <begin position="172"/>
        <end position="298"/>
    </location>
</feature>
<evidence type="ECO:0000256" key="3">
    <source>
        <dbReference type="ARBA" id="ARBA00023002"/>
    </source>
</evidence>
<dbReference type="EMBL" id="WIND01000001">
    <property type="protein sequence ID" value="MSU88312.1"/>
    <property type="molecule type" value="Genomic_DNA"/>
</dbReference>
<accession>A0A6L5YWS0</accession>
<protein>
    <submittedName>
        <fullName evidence="7">Alcohol dehydrogenase catalytic domain-containing protein</fullName>
    </submittedName>
</protein>
<comment type="caution">
    <text evidence="7">The sequence shown here is derived from an EMBL/GenBank/DDBJ whole genome shotgun (WGS) entry which is preliminary data.</text>
</comment>
<evidence type="ECO:0000313" key="8">
    <source>
        <dbReference type="Proteomes" id="UP000474957"/>
    </source>
</evidence>
<dbReference type="InterPro" id="IPR013149">
    <property type="entry name" value="ADH-like_C"/>
</dbReference>
<feature type="domain" description="Alcohol dehydrogenase-like N-terminal" evidence="6">
    <location>
        <begin position="23"/>
        <end position="130"/>
    </location>
</feature>
<keyword evidence="2 4" id="KW-0862">Zinc</keyword>
<dbReference type="InterPro" id="IPR036291">
    <property type="entry name" value="NAD(P)-bd_dom_sf"/>
</dbReference>
<reference evidence="7 8" key="1">
    <citation type="submission" date="2019-10" db="EMBL/GenBank/DDBJ databases">
        <title>Cognatihalovulum marinum gen. nov. sp. nov., a new member of the family Rhodobacteraceae isolated from deep seawater of the Northwest Indian Ocean.</title>
        <authorList>
            <person name="Ruan C."/>
            <person name="Wang J."/>
            <person name="Zheng X."/>
            <person name="Song L."/>
            <person name="Zhu Y."/>
            <person name="Huang Y."/>
            <person name="Lu Z."/>
            <person name="Du W."/>
            <person name="Huang L."/>
            <person name="Dai X."/>
        </authorList>
    </citation>
    <scope>NUCLEOTIDE SEQUENCE [LARGE SCALE GENOMIC DNA]</scope>
    <source>
        <strain evidence="7 8">2CG4</strain>
    </source>
</reference>
<organism evidence="7 8">
    <name type="scientific">Halovulum marinum</name>
    <dbReference type="NCBI Taxonomy" id="2662447"/>
    <lineage>
        <taxon>Bacteria</taxon>
        <taxon>Pseudomonadati</taxon>
        <taxon>Pseudomonadota</taxon>
        <taxon>Alphaproteobacteria</taxon>
        <taxon>Rhodobacterales</taxon>
        <taxon>Paracoccaceae</taxon>
        <taxon>Halovulum</taxon>
    </lineage>
</organism>
<dbReference type="CDD" id="cd08261">
    <property type="entry name" value="Zn_ADH7"/>
    <property type="match status" value="1"/>
</dbReference>
<dbReference type="InterPro" id="IPR013154">
    <property type="entry name" value="ADH-like_N"/>
</dbReference>
<keyword evidence="3" id="KW-0560">Oxidoreductase</keyword>
<evidence type="ECO:0000259" key="5">
    <source>
        <dbReference type="Pfam" id="PF00107"/>
    </source>
</evidence>
<dbReference type="RefSeq" id="WP_154444261.1">
    <property type="nucleotide sequence ID" value="NZ_WIND01000001.1"/>
</dbReference>
<dbReference type="Pfam" id="PF08240">
    <property type="entry name" value="ADH_N"/>
    <property type="match status" value="1"/>
</dbReference>
<dbReference type="GO" id="GO:0016491">
    <property type="term" value="F:oxidoreductase activity"/>
    <property type="evidence" value="ECO:0007669"/>
    <property type="project" value="UniProtKB-KW"/>
</dbReference>
<evidence type="ECO:0000256" key="1">
    <source>
        <dbReference type="ARBA" id="ARBA00022723"/>
    </source>
</evidence>
<dbReference type="PROSITE" id="PS00059">
    <property type="entry name" value="ADH_ZINC"/>
    <property type="match status" value="1"/>
</dbReference>
<evidence type="ECO:0000256" key="4">
    <source>
        <dbReference type="RuleBase" id="RU361277"/>
    </source>
</evidence>
<name>A0A6L5YWS0_9RHOB</name>
<evidence type="ECO:0000313" key="7">
    <source>
        <dbReference type="EMBL" id="MSU88312.1"/>
    </source>
</evidence>
<proteinExistence type="inferred from homology"/>
<evidence type="ECO:0000256" key="2">
    <source>
        <dbReference type="ARBA" id="ARBA00022833"/>
    </source>
</evidence>
<sequence length="341" mass="35520">MRALRITAVGRTEFAEIAAPRPGPGEVLVEVRHVGLCGSDLNTFRGANPLAALPRIPGHEIGGVILGAGPEVPAEFAAGRRVTVIPYTTCGACAACLSGRVNACRHNRTLGVQQDGALAERIVARHDRLILNDSLPAPHLALVEPLSVGFHAVGRGRVTADDTVAVLGGGMIGVGAMLGARARGARVLAVEPSAAKHDSLRALGAEAVIDPGAADQAEALAALTGGHGPSVVIEAVGLPQTFRAAIDLVAAAGRVVYVGYAKSEVSYDTALFNVKELDIHGSRNATRADFETVIGFLEANPGVGDRLISRMCRWDEADAALPWWEAHRSETLKIMVDLTAV</sequence>
<comment type="cofactor">
    <cofactor evidence="4">
        <name>Zn(2+)</name>
        <dbReference type="ChEBI" id="CHEBI:29105"/>
    </cofactor>
</comment>
<dbReference type="SUPFAM" id="SSF50129">
    <property type="entry name" value="GroES-like"/>
    <property type="match status" value="1"/>
</dbReference>
<dbReference type="GO" id="GO:0008270">
    <property type="term" value="F:zinc ion binding"/>
    <property type="evidence" value="ECO:0007669"/>
    <property type="project" value="InterPro"/>
</dbReference>
<dbReference type="Gene3D" id="3.90.180.10">
    <property type="entry name" value="Medium-chain alcohol dehydrogenases, catalytic domain"/>
    <property type="match status" value="1"/>
</dbReference>